<evidence type="ECO:0000256" key="4">
    <source>
        <dbReference type="ARBA" id="ARBA00022989"/>
    </source>
</evidence>
<dbReference type="SUPFAM" id="SSF103473">
    <property type="entry name" value="MFS general substrate transporter"/>
    <property type="match status" value="1"/>
</dbReference>
<dbReference type="PANTHER" id="PTHR43791:SF49">
    <property type="entry name" value="TRANSPORTER, PUTATIVE (AFU_ORTHOLOGUE AFUA_4G04250)-RELATED"/>
    <property type="match status" value="1"/>
</dbReference>
<evidence type="ECO:0000256" key="2">
    <source>
        <dbReference type="ARBA" id="ARBA00022448"/>
    </source>
</evidence>
<feature type="transmembrane region" description="Helical" evidence="6">
    <location>
        <begin position="296"/>
        <end position="315"/>
    </location>
</feature>
<comment type="caution">
    <text evidence="7">The sequence shown here is derived from an EMBL/GenBank/DDBJ whole genome shotgun (WGS) entry which is preliminary data.</text>
</comment>
<organism evidence="7 8">
    <name type="scientific">Armillaria tabescens</name>
    <name type="common">Ringless honey mushroom</name>
    <name type="synonym">Agaricus tabescens</name>
    <dbReference type="NCBI Taxonomy" id="1929756"/>
    <lineage>
        <taxon>Eukaryota</taxon>
        <taxon>Fungi</taxon>
        <taxon>Dikarya</taxon>
        <taxon>Basidiomycota</taxon>
        <taxon>Agaricomycotina</taxon>
        <taxon>Agaricomycetes</taxon>
        <taxon>Agaricomycetidae</taxon>
        <taxon>Agaricales</taxon>
        <taxon>Marasmiineae</taxon>
        <taxon>Physalacriaceae</taxon>
        <taxon>Desarmillaria</taxon>
    </lineage>
</organism>
<evidence type="ECO:0000256" key="3">
    <source>
        <dbReference type="ARBA" id="ARBA00022692"/>
    </source>
</evidence>
<sequence length="428" mass="47400">MPFTIPPGSASHLSTTPTVAADKEGGEAGIVVDDDVIDVAAEKRLLRRLDLRIIPTIFFMGSYAIILNADTGDSLLQVLHMTTRRFDAVSAACFITTTLFQVPSNYMHKYFSPPYWLAFLILGWGATLMIMAASQNYITILLLRLLIGALEAGLVPGMIYFYTFWYRLQERSRRISIMYTCGPFRAAVGGGIAYAVGLLNGVRGLEGWRWLFLIEGAPSCFLAILVFLFLPAYPENATWLSDDDRALAVHRMKQESSKSLVDDKITWDGTKSTLKDGRLYLHYLLDIFSLIPSSSLFAVPIFAATVIGTVGLAVVADKYRIWSTCALLSYVLAGMTFIVQGPKTAWFTGNLRDTNATTLAIAISSALAMGSQVVGIFIYRSSEAPGYRSGHYTDAAIMFFCAVCTQLLRTIYKWRNKKQQNGENPWVV</sequence>
<dbReference type="GO" id="GO:0022857">
    <property type="term" value="F:transmembrane transporter activity"/>
    <property type="evidence" value="ECO:0007669"/>
    <property type="project" value="InterPro"/>
</dbReference>
<dbReference type="Gene3D" id="1.20.1250.20">
    <property type="entry name" value="MFS general substrate transporter like domains"/>
    <property type="match status" value="1"/>
</dbReference>
<feature type="transmembrane region" description="Helical" evidence="6">
    <location>
        <begin position="49"/>
        <end position="66"/>
    </location>
</feature>
<evidence type="ECO:0000313" key="7">
    <source>
        <dbReference type="EMBL" id="KAK0442031.1"/>
    </source>
</evidence>
<evidence type="ECO:0000256" key="6">
    <source>
        <dbReference type="SAM" id="Phobius"/>
    </source>
</evidence>
<dbReference type="GeneID" id="85361915"/>
<dbReference type="GO" id="GO:0016020">
    <property type="term" value="C:membrane"/>
    <property type="evidence" value="ECO:0007669"/>
    <property type="project" value="UniProtKB-SubCell"/>
</dbReference>
<feature type="transmembrane region" description="Helical" evidence="6">
    <location>
        <begin position="115"/>
        <end position="134"/>
    </location>
</feature>
<dbReference type="Pfam" id="PF07690">
    <property type="entry name" value="MFS_1"/>
    <property type="match status" value="1"/>
</dbReference>
<keyword evidence="3 6" id="KW-0812">Transmembrane</keyword>
<name>A0AA39JHS8_ARMTA</name>
<dbReference type="RefSeq" id="XP_060324184.1">
    <property type="nucleotide sequence ID" value="XM_060478367.1"/>
</dbReference>
<dbReference type="AlphaFoldDB" id="A0AA39JHS8"/>
<dbReference type="PANTHER" id="PTHR43791">
    <property type="entry name" value="PERMEASE-RELATED"/>
    <property type="match status" value="1"/>
</dbReference>
<keyword evidence="4 6" id="KW-1133">Transmembrane helix</keyword>
<feature type="transmembrane region" description="Helical" evidence="6">
    <location>
        <begin position="177"/>
        <end position="196"/>
    </location>
</feature>
<dbReference type="InterPro" id="IPR036259">
    <property type="entry name" value="MFS_trans_sf"/>
</dbReference>
<comment type="subcellular location">
    <subcellularLocation>
        <location evidence="1">Membrane</location>
        <topology evidence="1">Multi-pass membrane protein</topology>
    </subcellularLocation>
</comment>
<reference evidence="7" key="1">
    <citation type="submission" date="2023-06" db="EMBL/GenBank/DDBJ databases">
        <authorList>
            <consortium name="Lawrence Berkeley National Laboratory"/>
            <person name="Ahrendt S."/>
            <person name="Sahu N."/>
            <person name="Indic B."/>
            <person name="Wong-Bajracharya J."/>
            <person name="Merenyi Z."/>
            <person name="Ke H.-M."/>
            <person name="Monk M."/>
            <person name="Kocsube S."/>
            <person name="Drula E."/>
            <person name="Lipzen A."/>
            <person name="Balint B."/>
            <person name="Henrissat B."/>
            <person name="Andreopoulos B."/>
            <person name="Martin F.M."/>
            <person name="Harder C.B."/>
            <person name="Rigling D."/>
            <person name="Ford K.L."/>
            <person name="Foster G.D."/>
            <person name="Pangilinan J."/>
            <person name="Papanicolaou A."/>
            <person name="Barry K."/>
            <person name="LaButti K."/>
            <person name="Viragh M."/>
            <person name="Koriabine M."/>
            <person name="Yan M."/>
            <person name="Riley R."/>
            <person name="Champramary S."/>
            <person name="Plett K.L."/>
            <person name="Tsai I.J."/>
            <person name="Slot J."/>
            <person name="Sipos G."/>
            <person name="Plett J."/>
            <person name="Nagy L.G."/>
            <person name="Grigoriev I.V."/>
        </authorList>
    </citation>
    <scope>NUCLEOTIDE SEQUENCE</scope>
    <source>
        <strain evidence="7">CCBAS 213</strain>
    </source>
</reference>
<accession>A0AA39JHS8</accession>
<feature type="transmembrane region" description="Helical" evidence="6">
    <location>
        <begin position="208"/>
        <end position="230"/>
    </location>
</feature>
<feature type="transmembrane region" description="Helical" evidence="6">
    <location>
        <begin position="359"/>
        <end position="379"/>
    </location>
</feature>
<keyword evidence="2" id="KW-0813">Transport</keyword>
<evidence type="ECO:0000313" key="8">
    <source>
        <dbReference type="Proteomes" id="UP001175211"/>
    </source>
</evidence>
<feature type="transmembrane region" description="Helical" evidence="6">
    <location>
        <begin position="140"/>
        <end position="165"/>
    </location>
</feature>
<evidence type="ECO:0000256" key="5">
    <source>
        <dbReference type="ARBA" id="ARBA00023136"/>
    </source>
</evidence>
<dbReference type="EMBL" id="JAUEPS010000066">
    <property type="protein sequence ID" value="KAK0442031.1"/>
    <property type="molecule type" value="Genomic_DNA"/>
</dbReference>
<proteinExistence type="predicted"/>
<dbReference type="Proteomes" id="UP001175211">
    <property type="component" value="Unassembled WGS sequence"/>
</dbReference>
<keyword evidence="8" id="KW-1185">Reference proteome</keyword>
<evidence type="ECO:0000256" key="1">
    <source>
        <dbReference type="ARBA" id="ARBA00004141"/>
    </source>
</evidence>
<feature type="transmembrane region" description="Helical" evidence="6">
    <location>
        <begin position="321"/>
        <end position="339"/>
    </location>
</feature>
<keyword evidence="5 6" id="KW-0472">Membrane</keyword>
<gene>
    <name evidence="7" type="ORF">EV420DRAFT_1649834</name>
</gene>
<dbReference type="InterPro" id="IPR011701">
    <property type="entry name" value="MFS"/>
</dbReference>
<protein>
    <submittedName>
        <fullName evidence="7">MFS general substrate transporter</fullName>
    </submittedName>
</protein>